<dbReference type="Proteomes" id="UP000045285">
    <property type="component" value="Unassembled WGS sequence"/>
</dbReference>
<keyword evidence="3 6" id="KW-0812">Transmembrane</keyword>
<evidence type="ECO:0000256" key="4">
    <source>
        <dbReference type="ARBA" id="ARBA00022989"/>
    </source>
</evidence>
<feature type="transmembrane region" description="Helical" evidence="6">
    <location>
        <begin position="150"/>
        <end position="177"/>
    </location>
</feature>
<keyword evidence="4 6" id="KW-1133">Transmembrane helix</keyword>
<dbReference type="PANTHER" id="PTHR30213">
    <property type="entry name" value="INNER MEMBRANE PROTEIN YHJD"/>
    <property type="match status" value="1"/>
</dbReference>
<organism evidence="7 8">
    <name type="scientific">Mesorhizobium plurifarium</name>
    <dbReference type="NCBI Taxonomy" id="69974"/>
    <lineage>
        <taxon>Bacteria</taxon>
        <taxon>Pseudomonadati</taxon>
        <taxon>Pseudomonadota</taxon>
        <taxon>Alphaproteobacteria</taxon>
        <taxon>Hyphomicrobiales</taxon>
        <taxon>Phyllobacteriaceae</taxon>
        <taxon>Mesorhizobium</taxon>
    </lineage>
</organism>
<dbReference type="GO" id="GO:0005886">
    <property type="term" value="C:plasma membrane"/>
    <property type="evidence" value="ECO:0007669"/>
    <property type="project" value="UniProtKB-SubCell"/>
</dbReference>
<dbReference type="EMBL" id="CCMZ01000003">
    <property type="protein sequence ID" value="CDX11907.1"/>
    <property type="molecule type" value="Genomic_DNA"/>
</dbReference>
<accession>A0A090DFM7</accession>
<dbReference type="Pfam" id="PF03631">
    <property type="entry name" value="Virul_fac_BrkB"/>
    <property type="match status" value="1"/>
</dbReference>
<evidence type="ECO:0000313" key="7">
    <source>
        <dbReference type="EMBL" id="CDX11907.1"/>
    </source>
</evidence>
<gene>
    <name evidence="7" type="ORF">MPL3356_110225</name>
</gene>
<dbReference type="PANTHER" id="PTHR30213:SF0">
    <property type="entry name" value="UPF0761 MEMBRANE PROTEIN YIHY"/>
    <property type="match status" value="1"/>
</dbReference>
<evidence type="ECO:0000313" key="8">
    <source>
        <dbReference type="Proteomes" id="UP000045285"/>
    </source>
</evidence>
<sequence length="305" mass="31756">MNGSQVGGSMPEPWFTSAKLRSWAQAVGQAEIAFHTHGLSSIASGVAFCATLATFPGIAVLVWASSQFISPDELRAAVMTVATVMPQSTQEIIRMAVNNQLAQSADGGASSGFLGPFFALALAIWSASSGVKALLVALNTIFKRTESRGFLRLTVVTMAFTGGILFLSVIGIALIVIGPSLVALGGISPKWPVLLTYCRWPALVALSTVGVGILYRFAPNREGEQGSLVTFGSFAAASALTACSALFSRVLAHVASLSITYGSLSTVIAFMIWLWLSTTLVLVGAELDVALGNGKQRGSKGSPPQ</sequence>
<feature type="transmembrane region" description="Helical" evidence="6">
    <location>
        <begin position="267"/>
        <end position="291"/>
    </location>
</feature>
<keyword evidence="2" id="KW-1003">Cell membrane</keyword>
<evidence type="ECO:0000256" key="1">
    <source>
        <dbReference type="ARBA" id="ARBA00004651"/>
    </source>
</evidence>
<keyword evidence="5 6" id="KW-0472">Membrane</keyword>
<dbReference type="AlphaFoldDB" id="A0A090DFM7"/>
<dbReference type="PIRSF" id="PIRSF035875">
    <property type="entry name" value="RNase_BN"/>
    <property type="match status" value="1"/>
</dbReference>
<protein>
    <submittedName>
        <fullName evidence="7">Uncharacterized protein</fullName>
    </submittedName>
</protein>
<name>A0A090DFM7_MESPL</name>
<dbReference type="InterPro" id="IPR017039">
    <property type="entry name" value="Virul_fac_BrkB"/>
</dbReference>
<evidence type="ECO:0000256" key="5">
    <source>
        <dbReference type="ARBA" id="ARBA00023136"/>
    </source>
</evidence>
<reference evidence="8" key="1">
    <citation type="submission" date="2014-08" db="EMBL/GenBank/DDBJ databases">
        <authorList>
            <person name="Moulin L."/>
        </authorList>
    </citation>
    <scope>NUCLEOTIDE SEQUENCE [LARGE SCALE GENOMIC DNA]</scope>
</reference>
<evidence type="ECO:0000256" key="3">
    <source>
        <dbReference type="ARBA" id="ARBA00022692"/>
    </source>
</evidence>
<evidence type="ECO:0000256" key="2">
    <source>
        <dbReference type="ARBA" id="ARBA00022475"/>
    </source>
</evidence>
<feature type="transmembrane region" description="Helical" evidence="6">
    <location>
        <begin position="227"/>
        <end position="247"/>
    </location>
</feature>
<feature type="transmembrane region" description="Helical" evidence="6">
    <location>
        <begin position="197"/>
        <end position="215"/>
    </location>
</feature>
<proteinExistence type="predicted"/>
<evidence type="ECO:0000256" key="6">
    <source>
        <dbReference type="SAM" id="Phobius"/>
    </source>
</evidence>
<feature type="transmembrane region" description="Helical" evidence="6">
    <location>
        <begin position="117"/>
        <end position="138"/>
    </location>
</feature>
<keyword evidence="8" id="KW-1185">Reference proteome</keyword>
<feature type="transmembrane region" description="Helical" evidence="6">
    <location>
        <begin position="42"/>
        <end position="64"/>
    </location>
</feature>
<comment type="subcellular location">
    <subcellularLocation>
        <location evidence="1">Cell membrane</location>
        <topology evidence="1">Multi-pass membrane protein</topology>
    </subcellularLocation>
</comment>